<dbReference type="EMBL" id="JBJURJ010000019">
    <property type="protein sequence ID" value="MFM9331492.1"/>
    <property type="molecule type" value="Genomic_DNA"/>
</dbReference>
<keyword evidence="1" id="KW-0808">Transferase</keyword>
<sequence length="376" mass="43271">MLRYQCTWRGPLEKRSGLGHASREYVQALRRQGVDVRIGDSSGPASRAESRAGKQVLIYHHPPHTLNFREAKERYDRIILNTVWETSRTPRNWMPYMNQFDGILVPSRHNKEALRNSGVKVPIYIVPHGVNTKLYNPANPKFSLGEHQGKFVFVSVFSFQHRKNPELLLRAYWQEFSQKDRVLLLIKTSGFDKDEDGEWIKNKILRYKEQLALPHKTAPLMLITKRISDSSLRKIYTSGNAFVLPTRGEGVGLPFLESIASGVPVITTAWGGQMDFLTKKNSFFVKYNLRNPAASMQQKHCISRKFSNLFAQKGQLWAEAELDDLRMQMRRAYANPQLCKQKGKQGRQDALNLSWDRSGRLMKKAIERIISGDRRG</sequence>
<evidence type="ECO:0000313" key="1">
    <source>
        <dbReference type="EMBL" id="MFM9331492.1"/>
    </source>
</evidence>
<reference evidence="1" key="1">
    <citation type="submission" date="2024-12" db="EMBL/GenBank/DDBJ databases">
        <authorList>
            <person name="Wu N."/>
        </authorList>
    </citation>
    <scope>NUCLEOTIDE SEQUENCE</scope>
    <source>
        <strain evidence="1">P15</strain>
    </source>
</reference>
<name>A0ACC7P498_9BACL</name>
<keyword evidence="2" id="KW-1185">Reference proteome</keyword>
<comment type="caution">
    <text evidence="1">The sequence shown here is derived from an EMBL/GenBank/DDBJ whole genome shotgun (WGS) entry which is preliminary data.</text>
</comment>
<protein>
    <submittedName>
        <fullName evidence="1">Glycosyltransferase family 4 protein</fullName>
        <ecNumber evidence="1">2.4.-.-</ecNumber>
    </submittedName>
</protein>
<organism evidence="1 2">
    <name type="scientific">Paenibacillus mesotrionivorans</name>
    <dbReference type="NCBI Taxonomy" id="3160968"/>
    <lineage>
        <taxon>Bacteria</taxon>
        <taxon>Bacillati</taxon>
        <taxon>Bacillota</taxon>
        <taxon>Bacilli</taxon>
        <taxon>Bacillales</taxon>
        <taxon>Paenibacillaceae</taxon>
        <taxon>Paenibacillus</taxon>
    </lineage>
</organism>
<dbReference type="Proteomes" id="UP001631969">
    <property type="component" value="Unassembled WGS sequence"/>
</dbReference>
<accession>A0ACC7P498</accession>
<keyword evidence="1" id="KW-0328">Glycosyltransferase</keyword>
<gene>
    <name evidence="1" type="ORF">ACI1P1_24655</name>
</gene>
<evidence type="ECO:0000313" key="2">
    <source>
        <dbReference type="Proteomes" id="UP001631969"/>
    </source>
</evidence>
<proteinExistence type="predicted"/>
<dbReference type="EC" id="2.4.-.-" evidence="1"/>